<accession>A0AAD5PLZ0</accession>
<evidence type="ECO:0000256" key="4">
    <source>
        <dbReference type="ARBA" id="ARBA00023136"/>
    </source>
</evidence>
<keyword evidence="4 6" id="KW-0472">Membrane</keyword>
<sequence length="385" mass="41345">MSHEQRIDVSENGNETTPLLLPQQQEDHGYPANNTAIASSFTRKREVVGLLLVTASGLAMSSASVFVKIGGFSFPSSEIVFIRAIIQASLALGGCFLLSLQPFGRHGVRKWVVLRGFLGAIALACHYYSITKLPLSDAAVIISLHPMFAAVLAAVLLGEPFGWFERGCVLFCIAGAVLVTKPSFIFNVLSNNNSNLLLTTLLTVPHHMDGTTIAANNDAGIRVTALFSSLTAAILSAVAYISVRKAGSQAHYLNHTFSLGLFAAILTGIKLNGFLAPTSAKQFGSLGLTGVFAFIGQCLVNQGLQMAPTGPGTLMCLNEVVFAYIFGLVIFREYPDWSSIMGAIVIISTTGALGWKKARAKEQDIQQQQQPRREIRRVDNNNDGI</sequence>
<evidence type="ECO:0000256" key="1">
    <source>
        <dbReference type="ARBA" id="ARBA00004141"/>
    </source>
</evidence>
<dbReference type="SUPFAM" id="SSF103481">
    <property type="entry name" value="Multidrug resistance efflux transporter EmrE"/>
    <property type="match status" value="2"/>
</dbReference>
<evidence type="ECO:0000313" key="8">
    <source>
        <dbReference type="EMBL" id="KAI9278249.1"/>
    </source>
</evidence>
<dbReference type="AlphaFoldDB" id="A0AAD5PLZ0"/>
<reference evidence="8" key="2">
    <citation type="submission" date="2023-02" db="EMBL/GenBank/DDBJ databases">
        <authorList>
            <consortium name="DOE Joint Genome Institute"/>
            <person name="Mondo S.J."/>
            <person name="Chang Y."/>
            <person name="Wang Y."/>
            <person name="Ahrendt S."/>
            <person name="Andreopoulos W."/>
            <person name="Barry K."/>
            <person name="Beard J."/>
            <person name="Benny G.L."/>
            <person name="Blankenship S."/>
            <person name="Bonito G."/>
            <person name="Cuomo C."/>
            <person name="Desiro A."/>
            <person name="Gervers K.A."/>
            <person name="Hundley H."/>
            <person name="Kuo A."/>
            <person name="LaButti K."/>
            <person name="Lang B.F."/>
            <person name="Lipzen A."/>
            <person name="O'Donnell K."/>
            <person name="Pangilinan J."/>
            <person name="Reynolds N."/>
            <person name="Sandor L."/>
            <person name="Smith M.W."/>
            <person name="Tsang A."/>
            <person name="Grigoriev I.V."/>
            <person name="Stajich J.E."/>
            <person name="Spatafora J.W."/>
        </authorList>
    </citation>
    <scope>NUCLEOTIDE SEQUENCE</scope>
    <source>
        <strain evidence="8">RSA 2281</strain>
    </source>
</reference>
<feature type="transmembrane region" description="Helical" evidence="6">
    <location>
        <begin position="312"/>
        <end position="331"/>
    </location>
</feature>
<evidence type="ECO:0000256" key="2">
    <source>
        <dbReference type="ARBA" id="ARBA00022692"/>
    </source>
</evidence>
<feature type="domain" description="EamA" evidence="7">
    <location>
        <begin position="226"/>
        <end position="348"/>
    </location>
</feature>
<dbReference type="InterPro" id="IPR037185">
    <property type="entry name" value="EmrE-like"/>
</dbReference>
<evidence type="ECO:0000256" key="3">
    <source>
        <dbReference type="ARBA" id="ARBA00022989"/>
    </source>
</evidence>
<dbReference type="Proteomes" id="UP001209540">
    <property type="component" value="Unassembled WGS sequence"/>
</dbReference>
<dbReference type="InterPro" id="IPR000620">
    <property type="entry name" value="EamA_dom"/>
</dbReference>
<feature type="domain" description="EamA" evidence="7">
    <location>
        <begin position="49"/>
        <end position="180"/>
    </location>
</feature>
<feature type="compositionally biased region" description="Basic and acidic residues" evidence="5">
    <location>
        <begin position="371"/>
        <end position="385"/>
    </location>
</feature>
<keyword evidence="9" id="KW-1185">Reference proteome</keyword>
<dbReference type="Pfam" id="PF00892">
    <property type="entry name" value="EamA"/>
    <property type="match status" value="2"/>
</dbReference>
<evidence type="ECO:0000259" key="7">
    <source>
        <dbReference type="Pfam" id="PF00892"/>
    </source>
</evidence>
<protein>
    <recommendedName>
        <fullName evidence="7">EamA domain-containing protein</fullName>
    </recommendedName>
</protein>
<dbReference type="PANTHER" id="PTHR22911">
    <property type="entry name" value="ACYL-MALONYL CONDENSING ENZYME-RELATED"/>
    <property type="match status" value="1"/>
</dbReference>
<feature type="transmembrane region" description="Helical" evidence="6">
    <location>
        <begin position="136"/>
        <end position="157"/>
    </location>
</feature>
<feature type="transmembrane region" description="Helical" evidence="6">
    <location>
        <begin position="219"/>
        <end position="240"/>
    </location>
</feature>
<name>A0AAD5PLZ0_9FUNG</name>
<gene>
    <name evidence="8" type="ORF">BDA99DRAFT_428956</name>
</gene>
<feature type="transmembrane region" description="Helical" evidence="6">
    <location>
        <begin position="252"/>
        <end position="271"/>
    </location>
</feature>
<feature type="transmembrane region" description="Helical" evidence="6">
    <location>
        <begin position="112"/>
        <end position="130"/>
    </location>
</feature>
<comment type="caution">
    <text evidence="8">The sequence shown here is derived from an EMBL/GenBank/DDBJ whole genome shotgun (WGS) entry which is preliminary data.</text>
</comment>
<comment type="subcellular location">
    <subcellularLocation>
        <location evidence="1">Membrane</location>
        <topology evidence="1">Multi-pass membrane protein</topology>
    </subcellularLocation>
</comment>
<feature type="transmembrane region" description="Helical" evidence="6">
    <location>
        <begin position="169"/>
        <end position="189"/>
    </location>
</feature>
<dbReference type="EMBL" id="JAIXMP010000001">
    <property type="protein sequence ID" value="KAI9278249.1"/>
    <property type="molecule type" value="Genomic_DNA"/>
</dbReference>
<evidence type="ECO:0000313" key="9">
    <source>
        <dbReference type="Proteomes" id="UP001209540"/>
    </source>
</evidence>
<evidence type="ECO:0000256" key="5">
    <source>
        <dbReference type="SAM" id="MobiDB-lite"/>
    </source>
</evidence>
<feature type="region of interest" description="Disordered" evidence="5">
    <location>
        <begin position="1"/>
        <end position="31"/>
    </location>
</feature>
<feature type="transmembrane region" description="Helical" evidence="6">
    <location>
        <begin position="47"/>
        <end position="67"/>
    </location>
</feature>
<dbReference type="GO" id="GO:0016020">
    <property type="term" value="C:membrane"/>
    <property type="evidence" value="ECO:0007669"/>
    <property type="project" value="UniProtKB-SubCell"/>
</dbReference>
<keyword evidence="3 6" id="KW-1133">Transmembrane helix</keyword>
<feature type="region of interest" description="Disordered" evidence="5">
    <location>
        <begin position="364"/>
        <end position="385"/>
    </location>
</feature>
<dbReference type="PANTHER" id="PTHR22911:SF6">
    <property type="entry name" value="SOLUTE CARRIER FAMILY 35 MEMBER G1"/>
    <property type="match status" value="1"/>
</dbReference>
<organism evidence="8 9">
    <name type="scientific">Phascolomyces articulosus</name>
    <dbReference type="NCBI Taxonomy" id="60185"/>
    <lineage>
        <taxon>Eukaryota</taxon>
        <taxon>Fungi</taxon>
        <taxon>Fungi incertae sedis</taxon>
        <taxon>Mucoromycota</taxon>
        <taxon>Mucoromycotina</taxon>
        <taxon>Mucoromycetes</taxon>
        <taxon>Mucorales</taxon>
        <taxon>Lichtheimiaceae</taxon>
        <taxon>Phascolomyces</taxon>
    </lineage>
</organism>
<proteinExistence type="predicted"/>
<keyword evidence="2 6" id="KW-0812">Transmembrane</keyword>
<evidence type="ECO:0000256" key="6">
    <source>
        <dbReference type="SAM" id="Phobius"/>
    </source>
</evidence>
<reference evidence="8" key="1">
    <citation type="journal article" date="2022" name="IScience">
        <title>Evolution of zygomycete secretomes and the origins of terrestrial fungal ecologies.</title>
        <authorList>
            <person name="Chang Y."/>
            <person name="Wang Y."/>
            <person name="Mondo S."/>
            <person name="Ahrendt S."/>
            <person name="Andreopoulos W."/>
            <person name="Barry K."/>
            <person name="Beard J."/>
            <person name="Benny G.L."/>
            <person name="Blankenship S."/>
            <person name="Bonito G."/>
            <person name="Cuomo C."/>
            <person name="Desiro A."/>
            <person name="Gervers K.A."/>
            <person name="Hundley H."/>
            <person name="Kuo A."/>
            <person name="LaButti K."/>
            <person name="Lang B.F."/>
            <person name="Lipzen A."/>
            <person name="O'Donnell K."/>
            <person name="Pangilinan J."/>
            <person name="Reynolds N."/>
            <person name="Sandor L."/>
            <person name="Smith M.E."/>
            <person name="Tsang A."/>
            <person name="Grigoriev I.V."/>
            <person name="Stajich J.E."/>
            <person name="Spatafora J.W."/>
        </authorList>
    </citation>
    <scope>NUCLEOTIDE SEQUENCE</scope>
    <source>
        <strain evidence="8">RSA 2281</strain>
    </source>
</reference>
<feature type="transmembrane region" description="Helical" evidence="6">
    <location>
        <begin position="79"/>
        <end position="100"/>
    </location>
</feature>